<evidence type="ECO:0000313" key="2">
    <source>
        <dbReference type="EMBL" id="ETR65034.1"/>
    </source>
</evidence>
<feature type="region of interest" description="Disordered" evidence="1">
    <location>
        <begin position="1"/>
        <end position="21"/>
    </location>
</feature>
<protein>
    <submittedName>
        <fullName evidence="2">Uncharacterized protein</fullName>
    </submittedName>
</protein>
<reference evidence="3" key="1">
    <citation type="submission" date="2012-11" db="EMBL/GenBank/DDBJ databases">
        <authorList>
            <person name="Lucero-Rivera Y.E."/>
            <person name="Tovar-Ramirez D."/>
        </authorList>
    </citation>
    <scope>NUCLEOTIDE SEQUENCE [LARGE SCALE GENOMIC DNA]</scope>
    <source>
        <strain evidence="3">Araruama</strain>
    </source>
</reference>
<dbReference type="EMBL" id="ATBP01003292">
    <property type="protein sequence ID" value="ETR65034.1"/>
    <property type="molecule type" value="Genomic_DNA"/>
</dbReference>
<feature type="compositionally biased region" description="Low complexity" evidence="1">
    <location>
        <begin position="7"/>
        <end position="19"/>
    </location>
</feature>
<comment type="caution">
    <text evidence="2">The sequence shown here is derived from an EMBL/GenBank/DDBJ whole genome shotgun (WGS) entry which is preliminary data.</text>
</comment>
<name>A0A1V1NR36_9BACT</name>
<evidence type="ECO:0000256" key="1">
    <source>
        <dbReference type="SAM" id="MobiDB-lite"/>
    </source>
</evidence>
<accession>A0A1V1NR36</accession>
<feature type="non-terminal residue" evidence="2">
    <location>
        <position position="112"/>
    </location>
</feature>
<evidence type="ECO:0000313" key="3">
    <source>
        <dbReference type="Proteomes" id="UP000189670"/>
    </source>
</evidence>
<organism evidence="2 3">
    <name type="scientific">Candidatus Magnetoglobus multicellularis str. Araruama</name>
    <dbReference type="NCBI Taxonomy" id="890399"/>
    <lineage>
        <taxon>Bacteria</taxon>
        <taxon>Pseudomonadati</taxon>
        <taxon>Thermodesulfobacteriota</taxon>
        <taxon>Desulfobacteria</taxon>
        <taxon>Desulfobacterales</taxon>
        <taxon>Desulfobacteraceae</taxon>
        <taxon>Candidatus Magnetoglobus</taxon>
    </lineage>
</organism>
<gene>
    <name evidence="2" type="ORF">OMM_14918</name>
</gene>
<dbReference type="Proteomes" id="UP000189670">
    <property type="component" value="Unassembled WGS sequence"/>
</dbReference>
<dbReference type="AlphaFoldDB" id="A0A1V1NR36"/>
<proteinExistence type="predicted"/>
<sequence length="112" mass="12934">MPHRSPHTTTASLSHASTAQQKTFKTCITSEIYKIYSFGSNHAKTESNNEYKHSIRLVTTYTHISDPKDRLDQFRLLNEETSKINWLLSNTWTQKIEKKQTRSASSIAAYQQ</sequence>